<evidence type="ECO:0008006" key="4">
    <source>
        <dbReference type="Google" id="ProtNLM"/>
    </source>
</evidence>
<proteinExistence type="predicted"/>
<keyword evidence="1" id="KW-0472">Membrane</keyword>
<dbReference type="AlphaFoldDB" id="A0A1G8T1X9"/>
<sequence>MTNSPPTEAFIRDLASRPAPAPLRPALVALAVAGAILAGLALFFALFGLRPDPGAMARPVVAAKALLPLALAGLALPLALLSVRPGARLPLWPLLVPVALAAGLFAARLIDLPPQRLLPDLMGQTALACLISVVTLSLLPLAAGLALLRRGAPTRPVLSGALTGLAASAGTAAGYALHCTEDSPLFYVSWYGLALCLASALGAWLGHRHLRW</sequence>
<keyword evidence="1" id="KW-0812">Transmembrane</keyword>
<name>A0A1G8T1X9_9RHOB</name>
<accession>A0A1G8T1X9</accession>
<dbReference type="STRING" id="555512.SAMN04487993_102748"/>
<keyword evidence="1" id="KW-1133">Transmembrane helix</keyword>
<evidence type="ECO:0000313" key="3">
    <source>
        <dbReference type="Proteomes" id="UP000199093"/>
    </source>
</evidence>
<reference evidence="2 3" key="1">
    <citation type="submission" date="2016-10" db="EMBL/GenBank/DDBJ databases">
        <authorList>
            <person name="de Groot N.N."/>
        </authorList>
    </citation>
    <scope>NUCLEOTIDE SEQUENCE [LARGE SCALE GENOMIC DNA]</scope>
    <source>
        <strain evidence="2 3">DSM 26424</strain>
    </source>
</reference>
<organism evidence="2 3">
    <name type="scientific">Salipiger marinus</name>
    <dbReference type="NCBI Taxonomy" id="555512"/>
    <lineage>
        <taxon>Bacteria</taxon>
        <taxon>Pseudomonadati</taxon>
        <taxon>Pseudomonadota</taxon>
        <taxon>Alphaproteobacteria</taxon>
        <taxon>Rhodobacterales</taxon>
        <taxon>Roseobacteraceae</taxon>
        <taxon>Salipiger</taxon>
    </lineage>
</organism>
<dbReference type="InterPro" id="IPR009495">
    <property type="entry name" value="NrsF"/>
</dbReference>
<dbReference type="RefSeq" id="WP_089851257.1">
    <property type="nucleotide sequence ID" value="NZ_FNEJ01000027.1"/>
</dbReference>
<feature type="transmembrane region" description="Helical" evidence="1">
    <location>
        <begin position="90"/>
        <end position="110"/>
    </location>
</feature>
<keyword evidence="3" id="KW-1185">Reference proteome</keyword>
<protein>
    <recommendedName>
        <fullName evidence="4">DUF1109 domain-containing protein</fullName>
    </recommendedName>
</protein>
<dbReference type="Proteomes" id="UP000199093">
    <property type="component" value="Unassembled WGS sequence"/>
</dbReference>
<feature type="transmembrane region" description="Helical" evidence="1">
    <location>
        <begin position="184"/>
        <end position="206"/>
    </location>
</feature>
<feature type="transmembrane region" description="Helical" evidence="1">
    <location>
        <begin position="61"/>
        <end position="83"/>
    </location>
</feature>
<dbReference type="EMBL" id="FNEJ01000027">
    <property type="protein sequence ID" value="SDJ35426.1"/>
    <property type="molecule type" value="Genomic_DNA"/>
</dbReference>
<gene>
    <name evidence="2" type="ORF">SAMN04487993_102748</name>
</gene>
<feature type="transmembrane region" description="Helical" evidence="1">
    <location>
        <begin position="122"/>
        <end position="148"/>
    </location>
</feature>
<evidence type="ECO:0000313" key="2">
    <source>
        <dbReference type="EMBL" id="SDJ35426.1"/>
    </source>
</evidence>
<dbReference type="Pfam" id="PF06532">
    <property type="entry name" value="NrsF"/>
    <property type="match status" value="1"/>
</dbReference>
<evidence type="ECO:0000256" key="1">
    <source>
        <dbReference type="SAM" id="Phobius"/>
    </source>
</evidence>
<feature type="transmembrane region" description="Helical" evidence="1">
    <location>
        <begin position="160"/>
        <end position="178"/>
    </location>
</feature>
<feature type="transmembrane region" description="Helical" evidence="1">
    <location>
        <begin position="26"/>
        <end position="49"/>
    </location>
</feature>